<dbReference type="Gene3D" id="3.40.50.10090">
    <property type="match status" value="2"/>
</dbReference>
<dbReference type="InterPro" id="IPR036108">
    <property type="entry name" value="4pyrrol_syn_uPrphyn_synt_sf"/>
</dbReference>
<protein>
    <submittedName>
        <fullName evidence="2">Uroporphyrinogen III synthase HEM4</fullName>
    </submittedName>
</protein>
<evidence type="ECO:0000259" key="1">
    <source>
        <dbReference type="Pfam" id="PF02602"/>
    </source>
</evidence>
<gene>
    <name evidence="2" type="ORF">B1A_02135</name>
</gene>
<name>T1DB75_9ZZZZ</name>
<sequence length="194" mass="20443">MLSCIEQHEPALSVPFRAALSEVRAITRGPKPAQALRELGMKSDIAAEIPTTEGIITVLRALDLRGRRVAVQLYGTEPNRPLIDFLCAAGAEVATVAPYVYADAADDQAVRTLVAQLGAGGIDAVAFTSSAQVERLIAVASQEAAQAALRRTRVAAVGPRVAATLRRHGIEPSVVPAGAFFLKPLTRALERALA</sequence>
<dbReference type="InterPro" id="IPR039793">
    <property type="entry name" value="UROS/Hem4"/>
</dbReference>
<evidence type="ECO:0000313" key="2">
    <source>
        <dbReference type="EMBL" id="EQD78684.1"/>
    </source>
</evidence>
<dbReference type="SUPFAM" id="SSF69618">
    <property type="entry name" value="HemD-like"/>
    <property type="match status" value="1"/>
</dbReference>
<accession>T1DB75</accession>
<feature type="domain" description="Tetrapyrrole biosynthesis uroporphyrinogen III synthase" evidence="1">
    <location>
        <begin position="17"/>
        <end position="177"/>
    </location>
</feature>
<reference evidence="2" key="1">
    <citation type="submission" date="2013-08" db="EMBL/GenBank/DDBJ databases">
        <authorList>
            <person name="Mendez C."/>
            <person name="Richter M."/>
            <person name="Ferrer M."/>
            <person name="Sanchez J."/>
        </authorList>
    </citation>
    <scope>NUCLEOTIDE SEQUENCE</scope>
</reference>
<dbReference type="PANTHER" id="PTHR40082:SF1">
    <property type="entry name" value="BLR5956 PROTEIN"/>
    <property type="match status" value="1"/>
</dbReference>
<dbReference type="GO" id="GO:0004852">
    <property type="term" value="F:uroporphyrinogen-III synthase activity"/>
    <property type="evidence" value="ECO:0007669"/>
    <property type="project" value="InterPro"/>
</dbReference>
<dbReference type="GO" id="GO:0006780">
    <property type="term" value="P:uroporphyrinogen III biosynthetic process"/>
    <property type="evidence" value="ECO:0007669"/>
    <property type="project" value="InterPro"/>
</dbReference>
<dbReference type="PANTHER" id="PTHR40082">
    <property type="entry name" value="BLR5956 PROTEIN"/>
    <property type="match status" value="1"/>
</dbReference>
<organism evidence="2">
    <name type="scientific">mine drainage metagenome</name>
    <dbReference type="NCBI Taxonomy" id="410659"/>
    <lineage>
        <taxon>unclassified sequences</taxon>
        <taxon>metagenomes</taxon>
        <taxon>ecological metagenomes</taxon>
    </lineage>
</organism>
<reference evidence="2" key="2">
    <citation type="journal article" date="2014" name="ISME J.">
        <title>Microbial stratification in low pH oxic and suboxic macroscopic growths along an acid mine drainage.</title>
        <authorList>
            <person name="Mendez-Garcia C."/>
            <person name="Mesa V."/>
            <person name="Sprenger R.R."/>
            <person name="Richter M."/>
            <person name="Diez M.S."/>
            <person name="Solano J."/>
            <person name="Bargiela R."/>
            <person name="Golyshina O.V."/>
            <person name="Manteca A."/>
            <person name="Ramos J.L."/>
            <person name="Gallego J.R."/>
            <person name="Llorente I."/>
            <person name="Martins Dos Santos V.A."/>
            <person name="Jensen O.N."/>
            <person name="Pelaez A.I."/>
            <person name="Sanchez J."/>
            <person name="Ferrer M."/>
        </authorList>
    </citation>
    <scope>NUCLEOTIDE SEQUENCE</scope>
</reference>
<dbReference type="Pfam" id="PF02602">
    <property type="entry name" value="HEM4"/>
    <property type="match status" value="1"/>
</dbReference>
<dbReference type="AlphaFoldDB" id="T1DB75"/>
<comment type="caution">
    <text evidence="2">The sequence shown here is derived from an EMBL/GenBank/DDBJ whole genome shotgun (WGS) entry which is preliminary data.</text>
</comment>
<proteinExistence type="predicted"/>
<dbReference type="EMBL" id="AUZX01001598">
    <property type="protein sequence ID" value="EQD78684.1"/>
    <property type="molecule type" value="Genomic_DNA"/>
</dbReference>
<dbReference type="CDD" id="cd06578">
    <property type="entry name" value="HemD"/>
    <property type="match status" value="1"/>
</dbReference>
<dbReference type="InterPro" id="IPR003754">
    <property type="entry name" value="4pyrrol_synth_uPrphyn_synth"/>
</dbReference>